<dbReference type="EMBL" id="UGQY01000006">
    <property type="protein sequence ID" value="SUA31529.1"/>
    <property type="molecule type" value="Genomic_DNA"/>
</dbReference>
<dbReference type="Proteomes" id="UP000255389">
    <property type="component" value="Unassembled WGS sequence"/>
</dbReference>
<sequence>MVEKPERVRISDQLSRITKLYEFNRQSIRDVDFSSSVLHEWRVVNSTFKNCIFDNAKMPGYRGYSAVFDTCSFRSSMLRDATMGAKEKGSKTACAYRGCDFSAADLRNVSTEYGRFSGCIFAGSRWYITQTLSAVFEDCDFRDAEIREVRFDGRRFDSNGLAGLSENKMAGCDFSTARLDGSSFLAIDFRNLTQPLGDRYVLIDSYPSRVAIAMDRLRANGSREAAGLAFVFEAEFKAATAMPQDSVGMLDFGILSETQANLLAVVFEIA</sequence>
<dbReference type="SUPFAM" id="SSF141571">
    <property type="entry name" value="Pentapeptide repeat-like"/>
    <property type="match status" value="1"/>
</dbReference>
<proteinExistence type="predicted"/>
<name>A0A378WCM8_MYCFO</name>
<dbReference type="PANTHER" id="PTHR42999">
    <property type="entry name" value="ANTIBIOTIC RESISTANCE PROTEIN MCBG"/>
    <property type="match status" value="1"/>
</dbReference>
<reference evidence="1 2" key="1">
    <citation type="submission" date="2018-06" db="EMBL/GenBank/DDBJ databases">
        <authorList>
            <consortium name="Pathogen Informatics"/>
            <person name="Doyle S."/>
        </authorList>
    </citation>
    <scope>NUCLEOTIDE SEQUENCE [LARGE SCALE GENOMIC DNA]</scope>
    <source>
        <strain evidence="1 2">NCTC1542</strain>
    </source>
</reference>
<gene>
    <name evidence="1" type="ORF">NCTC1542_06884</name>
</gene>
<dbReference type="InterPro" id="IPR052949">
    <property type="entry name" value="PA_immunity-related"/>
</dbReference>
<organism evidence="1 2">
    <name type="scientific">Mycolicibacterium fortuitum</name>
    <name type="common">Mycobacterium fortuitum</name>
    <dbReference type="NCBI Taxonomy" id="1766"/>
    <lineage>
        <taxon>Bacteria</taxon>
        <taxon>Bacillati</taxon>
        <taxon>Actinomycetota</taxon>
        <taxon>Actinomycetes</taxon>
        <taxon>Mycobacteriales</taxon>
        <taxon>Mycobacteriaceae</taxon>
        <taxon>Mycolicibacterium</taxon>
    </lineage>
</organism>
<accession>A0A378WCM8</accession>
<dbReference type="AlphaFoldDB" id="A0A378WCM8"/>
<protein>
    <submittedName>
        <fullName evidence="1">Uncharacterized protein conserved in bacteria</fullName>
    </submittedName>
</protein>
<evidence type="ECO:0000313" key="2">
    <source>
        <dbReference type="Proteomes" id="UP000255389"/>
    </source>
</evidence>
<dbReference type="PANTHER" id="PTHR42999:SF1">
    <property type="entry name" value="PENTAPEPTIDE REPEAT-CONTAINING PROTEIN"/>
    <property type="match status" value="1"/>
</dbReference>
<dbReference type="Gene3D" id="2.160.20.80">
    <property type="entry name" value="E3 ubiquitin-protein ligase SopA"/>
    <property type="match status" value="2"/>
</dbReference>
<evidence type="ECO:0000313" key="1">
    <source>
        <dbReference type="EMBL" id="SUA31529.1"/>
    </source>
</evidence>